<comment type="caution">
    <text evidence="1">The sequence shown here is derived from an EMBL/GenBank/DDBJ whole genome shotgun (WGS) entry which is preliminary data.</text>
</comment>
<proteinExistence type="predicted"/>
<sequence>MTSISFGEAVRRSFQKDPRYQPAAYELVRDALHIAAKKFRDENAEDQHVSGQELLAGFLDHVLSEYGPMSMIILDQWGLRRGEDVGNIVYNLIDCGYFGKNDGDSIEDFAGGYDFELAFTTPFLPASLREEREKKSS</sequence>
<gene>
    <name evidence="1" type="ORF">ACFQDI_02625</name>
</gene>
<name>A0ABW0KKC1_9BACT</name>
<protein>
    <submittedName>
        <fullName evidence="1">Minf_1886 family protein</fullName>
    </submittedName>
</protein>
<dbReference type="Proteomes" id="UP001596052">
    <property type="component" value="Unassembled WGS sequence"/>
</dbReference>
<organism evidence="1 2">
    <name type="scientific">Prosthecobacter fluviatilis</name>
    <dbReference type="NCBI Taxonomy" id="445931"/>
    <lineage>
        <taxon>Bacteria</taxon>
        <taxon>Pseudomonadati</taxon>
        <taxon>Verrucomicrobiota</taxon>
        <taxon>Verrucomicrobiia</taxon>
        <taxon>Verrucomicrobiales</taxon>
        <taxon>Verrucomicrobiaceae</taxon>
        <taxon>Prosthecobacter</taxon>
    </lineage>
</organism>
<accession>A0ABW0KKC1</accession>
<keyword evidence="2" id="KW-1185">Reference proteome</keyword>
<dbReference type="InterPro" id="IPR026406">
    <property type="entry name" value="Ver/Plancto_CHP"/>
</dbReference>
<dbReference type="EMBL" id="JBHSMQ010000001">
    <property type="protein sequence ID" value="MFC5453739.1"/>
    <property type="molecule type" value="Genomic_DNA"/>
</dbReference>
<dbReference type="NCBIfam" id="TIGR04138">
    <property type="entry name" value="Plancto_Ver_chp"/>
    <property type="match status" value="1"/>
</dbReference>
<evidence type="ECO:0000313" key="2">
    <source>
        <dbReference type="Proteomes" id="UP001596052"/>
    </source>
</evidence>
<dbReference type="RefSeq" id="WP_377163110.1">
    <property type="nucleotide sequence ID" value="NZ_JBHSMQ010000001.1"/>
</dbReference>
<evidence type="ECO:0000313" key="1">
    <source>
        <dbReference type="EMBL" id="MFC5453739.1"/>
    </source>
</evidence>
<reference evidence="2" key="1">
    <citation type="journal article" date="2019" name="Int. J. Syst. Evol. Microbiol.">
        <title>The Global Catalogue of Microorganisms (GCM) 10K type strain sequencing project: providing services to taxonomists for standard genome sequencing and annotation.</title>
        <authorList>
            <consortium name="The Broad Institute Genomics Platform"/>
            <consortium name="The Broad Institute Genome Sequencing Center for Infectious Disease"/>
            <person name="Wu L."/>
            <person name="Ma J."/>
        </authorList>
    </citation>
    <scope>NUCLEOTIDE SEQUENCE [LARGE SCALE GENOMIC DNA]</scope>
    <source>
        <strain evidence="2">CGMCC 4.1469</strain>
    </source>
</reference>